<accession>A0ABV2Q3C9</accession>
<proteinExistence type="inferred from homology"/>
<dbReference type="Pfam" id="PF03401">
    <property type="entry name" value="TctC"/>
    <property type="match status" value="1"/>
</dbReference>
<feature type="chain" id="PRO_5046789468" evidence="2">
    <location>
        <begin position="21"/>
        <end position="326"/>
    </location>
</feature>
<dbReference type="Gene3D" id="3.40.190.10">
    <property type="entry name" value="Periplasmic binding protein-like II"/>
    <property type="match status" value="1"/>
</dbReference>
<organism evidence="3 4">
    <name type="scientific">Ottowia thiooxydans</name>
    <dbReference type="NCBI Taxonomy" id="219182"/>
    <lineage>
        <taxon>Bacteria</taxon>
        <taxon>Pseudomonadati</taxon>
        <taxon>Pseudomonadota</taxon>
        <taxon>Betaproteobacteria</taxon>
        <taxon>Burkholderiales</taxon>
        <taxon>Comamonadaceae</taxon>
        <taxon>Ottowia</taxon>
    </lineage>
</organism>
<sequence length="326" mass="35169">MKRRFFLLPGVVAISTMALATSAWSEPAFPQKTVTFIVPLAAGGGTDILARKLAQQLAPIWGQSVVVENVSGASSIIGTQRVARAAADGYTLLVTTNGAIVGNRYLFKSLPYNPDKDFVPVSQLADIDMVVLANKALAANSLKELVAQARKDPGSVTYASYGNGSQPHLLMELFNKRENIQITHVPYKGLGPALTSVMAGETMLTLTGRGSGDAAIRSGKTKVLNYNSDKRDPAYPDIPTSAESGYPYFKVATWHGVFAPKGTPRDIINKINKDVLTVLNQPEFREDMAKRGYEIPTRSPDEFANVIQEEVKATGEMVKAAGLRPE</sequence>
<keyword evidence="3" id="KW-0675">Receptor</keyword>
<dbReference type="EMBL" id="JBEPSH010000001">
    <property type="protein sequence ID" value="MET4575528.1"/>
    <property type="molecule type" value="Genomic_DNA"/>
</dbReference>
<evidence type="ECO:0000313" key="4">
    <source>
        <dbReference type="Proteomes" id="UP001549320"/>
    </source>
</evidence>
<dbReference type="PIRSF" id="PIRSF017082">
    <property type="entry name" value="YflP"/>
    <property type="match status" value="1"/>
</dbReference>
<comment type="caution">
    <text evidence="3">The sequence shown here is derived from an EMBL/GenBank/DDBJ whole genome shotgun (WGS) entry which is preliminary data.</text>
</comment>
<evidence type="ECO:0000256" key="2">
    <source>
        <dbReference type="SAM" id="SignalP"/>
    </source>
</evidence>
<dbReference type="InterPro" id="IPR005064">
    <property type="entry name" value="BUG"/>
</dbReference>
<dbReference type="Proteomes" id="UP001549320">
    <property type="component" value="Unassembled WGS sequence"/>
</dbReference>
<comment type="similarity">
    <text evidence="1">Belongs to the UPF0065 (bug) family.</text>
</comment>
<evidence type="ECO:0000256" key="1">
    <source>
        <dbReference type="ARBA" id="ARBA00006987"/>
    </source>
</evidence>
<feature type="signal peptide" evidence="2">
    <location>
        <begin position="1"/>
        <end position="20"/>
    </location>
</feature>
<protein>
    <submittedName>
        <fullName evidence="3">Tripartite-type tricarboxylate transporter receptor subunit TctC</fullName>
    </submittedName>
</protein>
<name>A0ABV2Q3C9_9BURK</name>
<dbReference type="InterPro" id="IPR042100">
    <property type="entry name" value="Bug_dom1"/>
</dbReference>
<dbReference type="CDD" id="cd07012">
    <property type="entry name" value="PBP2_Bug_TTT"/>
    <property type="match status" value="1"/>
</dbReference>
<gene>
    <name evidence="3" type="ORF">ABIE13_000625</name>
</gene>
<keyword evidence="2" id="KW-0732">Signal</keyword>
<dbReference type="SUPFAM" id="SSF53850">
    <property type="entry name" value="Periplasmic binding protein-like II"/>
    <property type="match status" value="1"/>
</dbReference>
<reference evidence="3 4" key="1">
    <citation type="submission" date="2024-06" db="EMBL/GenBank/DDBJ databases">
        <title>Sorghum-associated microbial communities from plants grown in Nebraska, USA.</title>
        <authorList>
            <person name="Schachtman D."/>
        </authorList>
    </citation>
    <scope>NUCLEOTIDE SEQUENCE [LARGE SCALE GENOMIC DNA]</scope>
    <source>
        <strain evidence="3 4">2709</strain>
    </source>
</reference>
<keyword evidence="4" id="KW-1185">Reference proteome</keyword>
<dbReference type="PANTHER" id="PTHR42928">
    <property type="entry name" value="TRICARBOXYLATE-BINDING PROTEIN"/>
    <property type="match status" value="1"/>
</dbReference>
<dbReference type="RefSeq" id="WP_354441018.1">
    <property type="nucleotide sequence ID" value="NZ_JBEPSH010000001.1"/>
</dbReference>
<dbReference type="Gene3D" id="3.40.190.150">
    <property type="entry name" value="Bordetella uptake gene, domain 1"/>
    <property type="match status" value="1"/>
</dbReference>
<evidence type="ECO:0000313" key="3">
    <source>
        <dbReference type="EMBL" id="MET4575528.1"/>
    </source>
</evidence>
<dbReference type="PANTHER" id="PTHR42928:SF5">
    <property type="entry name" value="BLR1237 PROTEIN"/>
    <property type="match status" value="1"/>
</dbReference>